<dbReference type="Proteomes" id="UP001515500">
    <property type="component" value="Chromosome 5"/>
</dbReference>
<evidence type="ECO:0000256" key="1">
    <source>
        <dbReference type="SAM" id="MobiDB-lite"/>
    </source>
</evidence>
<feature type="region of interest" description="Disordered" evidence="1">
    <location>
        <begin position="34"/>
        <end position="89"/>
    </location>
</feature>
<reference evidence="3" key="1">
    <citation type="submission" date="2025-08" db="UniProtKB">
        <authorList>
            <consortium name="RefSeq"/>
        </authorList>
    </citation>
    <scope>IDENTIFICATION</scope>
</reference>
<organism evidence="2 3">
    <name type="scientific">Dioscorea cayennensis subsp. rotundata</name>
    <name type="common">White Guinea yam</name>
    <name type="synonym">Dioscorea rotundata</name>
    <dbReference type="NCBI Taxonomy" id="55577"/>
    <lineage>
        <taxon>Eukaryota</taxon>
        <taxon>Viridiplantae</taxon>
        <taxon>Streptophyta</taxon>
        <taxon>Embryophyta</taxon>
        <taxon>Tracheophyta</taxon>
        <taxon>Spermatophyta</taxon>
        <taxon>Magnoliopsida</taxon>
        <taxon>Liliopsida</taxon>
        <taxon>Dioscoreales</taxon>
        <taxon>Dioscoreaceae</taxon>
        <taxon>Dioscorea</taxon>
    </lineage>
</organism>
<name>A0AB40BE09_DIOCR</name>
<proteinExistence type="predicted"/>
<keyword evidence="2" id="KW-1185">Reference proteome</keyword>
<protein>
    <submittedName>
        <fullName evidence="3">Bromodomain-containing protein DDB_G0270170-like</fullName>
    </submittedName>
</protein>
<dbReference type="RefSeq" id="XP_039125576.1">
    <property type="nucleotide sequence ID" value="XM_039269642.1"/>
</dbReference>
<accession>A0AB40BE09</accession>
<evidence type="ECO:0000313" key="3">
    <source>
        <dbReference type="RefSeq" id="XP_039125576.1"/>
    </source>
</evidence>
<feature type="compositionally biased region" description="Low complexity" evidence="1">
    <location>
        <begin position="46"/>
        <end position="89"/>
    </location>
</feature>
<sequence>MARHRNIHWVEETMVNTWIAIAIANTILWLRSLQQQTPSEQPPSPLQQTSSEQPPSPLQQTPLQQSPPSIITTTTTTGTGTITTTTTTTSGTTTIITTTCTIGHPLFQHHIDELIQADQFENLDF</sequence>
<evidence type="ECO:0000313" key="2">
    <source>
        <dbReference type="Proteomes" id="UP001515500"/>
    </source>
</evidence>
<dbReference type="GeneID" id="120261667"/>
<dbReference type="AlphaFoldDB" id="A0AB40BE09"/>
<gene>
    <name evidence="3" type="primary">LOC120261667</name>
</gene>